<accession>A0ABX8B745</accession>
<proteinExistence type="predicted"/>
<gene>
    <name evidence="4" type="ORF">J8C06_10680</name>
</gene>
<dbReference type="InterPro" id="IPR051158">
    <property type="entry name" value="Metallophosphoesterase_sf"/>
</dbReference>
<dbReference type="SUPFAM" id="SSF56300">
    <property type="entry name" value="Metallo-dependent phosphatases"/>
    <property type="match status" value="1"/>
</dbReference>
<dbReference type="InterPro" id="IPR004843">
    <property type="entry name" value="Calcineurin-like_PHP"/>
</dbReference>
<evidence type="ECO:0000256" key="1">
    <source>
        <dbReference type="ARBA" id="ARBA00022723"/>
    </source>
</evidence>
<dbReference type="PANTHER" id="PTHR31302:SF31">
    <property type="entry name" value="PHOSPHODIESTERASE YAEI"/>
    <property type="match status" value="1"/>
</dbReference>
<dbReference type="CDD" id="cd07385">
    <property type="entry name" value="MPP_YkuE_C"/>
    <property type="match status" value="1"/>
</dbReference>
<feature type="domain" description="Calcineurin-like phosphoesterase" evidence="3">
    <location>
        <begin position="65"/>
        <end position="226"/>
    </location>
</feature>
<evidence type="ECO:0000313" key="5">
    <source>
        <dbReference type="Proteomes" id="UP000676506"/>
    </source>
</evidence>
<protein>
    <submittedName>
        <fullName evidence="4">Metallophosphoesterase</fullName>
    </submittedName>
</protein>
<sequence>MPLARILNRTSAKHPRSLRQRDALIELTADFIERANLEVGETYRFQIDRQDIVIDDLPDDFHGFTIAQLSDIHHSPYLSLEHLEEAVAETNALHPDVIVLTGDYVTHTTRYVEPCAECLGRLRARFGVFAVLGNHDVWVGAAVVTRAFEKQGIPVLNNTNLPLYIGGRFIYLCGLGDTTTRNHDLVAALKGTRRRDVRILLSHNPDIIKEASLAECDLVLSGHTHGGQVKLPVIGSPISYNRHGKQYTRGLAQMKETQIYVNRGLGTIFLPIRYQCPPEISLLRLVRPGTQELRT</sequence>
<evidence type="ECO:0000313" key="4">
    <source>
        <dbReference type="EMBL" id="QUW02784.1"/>
    </source>
</evidence>
<dbReference type="InterPro" id="IPR029052">
    <property type="entry name" value="Metallo-depent_PP-like"/>
</dbReference>
<keyword evidence="2" id="KW-0378">Hydrolase</keyword>
<keyword evidence="1" id="KW-0479">Metal-binding</keyword>
<dbReference type="Proteomes" id="UP000676506">
    <property type="component" value="Chromosome 1"/>
</dbReference>
<dbReference type="EMBL" id="CP072648">
    <property type="protein sequence ID" value="QUW02784.1"/>
    <property type="molecule type" value="Genomic_DNA"/>
</dbReference>
<name>A0ABX8B745_9BACT</name>
<dbReference type="RefSeq" id="WP_211428675.1">
    <property type="nucleotide sequence ID" value="NZ_CP072648.1"/>
</dbReference>
<dbReference type="Pfam" id="PF00149">
    <property type="entry name" value="Metallophos"/>
    <property type="match status" value="1"/>
</dbReference>
<organism evidence="4 5">
    <name type="scientific">Chloracidobacterium validum</name>
    <dbReference type="NCBI Taxonomy" id="2821543"/>
    <lineage>
        <taxon>Bacteria</taxon>
        <taxon>Pseudomonadati</taxon>
        <taxon>Acidobacteriota</taxon>
        <taxon>Terriglobia</taxon>
        <taxon>Terriglobales</taxon>
        <taxon>Acidobacteriaceae</taxon>
        <taxon>Chloracidobacterium</taxon>
    </lineage>
</organism>
<dbReference type="Gene3D" id="3.60.21.10">
    <property type="match status" value="1"/>
</dbReference>
<keyword evidence="5" id="KW-1185">Reference proteome</keyword>
<evidence type="ECO:0000256" key="2">
    <source>
        <dbReference type="ARBA" id="ARBA00022801"/>
    </source>
</evidence>
<dbReference type="PANTHER" id="PTHR31302">
    <property type="entry name" value="TRANSMEMBRANE PROTEIN WITH METALLOPHOSPHOESTERASE DOMAIN-RELATED"/>
    <property type="match status" value="1"/>
</dbReference>
<reference evidence="4 5" key="1">
    <citation type="submission" date="2021-03" db="EMBL/GenBank/DDBJ databases">
        <title>Genomic and phenotypic characterization of Chloracidobacterium isolates provides evidence for multiple species.</title>
        <authorList>
            <person name="Saini M.K."/>
            <person name="Costas A.M.G."/>
            <person name="Tank M."/>
            <person name="Bryant D.A."/>
        </authorList>
    </citation>
    <scope>NUCLEOTIDE SEQUENCE [LARGE SCALE GENOMIC DNA]</scope>
    <source>
        <strain evidence="4 5">BV2-C</strain>
    </source>
</reference>
<evidence type="ECO:0000259" key="3">
    <source>
        <dbReference type="Pfam" id="PF00149"/>
    </source>
</evidence>